<accession>A0A841Q2N9</accession>
<dbReference type="RefSeq" id="WP_184405016.1">
    <property type="nucleotide sequence ID" value="NZ_JACHHJ010000004.1"/>
</dbReference>
<evidence type="ECO:0000313" key="3">
    <source>
        <dbReference type="Proteomes" id="UP000568839"/>
    </source>
</evidence>
<dbReference type="InterPro" id="IPR021124">
    <property type="entry name" value="CRISPR-assoc_prot_Cas5"/>
</dbReference>
<keyword evidence="3" id="KW-1185">Reference proteome</keyword>
<comment type="caution">
    <text evidence="2">The sequence shown here is derived from an EMBL/GenBank/DDBJ whole genome shotgun (WGS) entry which is preliminary data.</text>
</comment>
<protein>
    <submittedName>
        <fullName evidence="2">CRISPR-associated protein Cas5h</fullName>
    </submittedName>
</protein>
<dbReference type="Gene3D" id="3.30.70.2660">
    <property type="match status" value="1"/>
</dbReference>
<keyword evidence="1" id="KW-0051">Antiviral defense</keyword>
<dbReference type="NCBIfam" id="TIGR02592">
    <property type="entry name" value="cas_Cas5h"/>
    <property type="match status" value="1"/>
</dbReference>
<proteinExistence type="predicted"/>
<sequence>MSTILVFDLKGPIAQFKKFDTNSSSLSYIAPPRTVIAGLLAGILGYEKDSHYELFNPENADIAISVVGWPRKIIQTVNYMFVKNKTDVNLSKGRTQIPVEFLFPPLEQHELTYRIFFRHADPALQNDLKQRLKNQTYVYPPYLGLTEMLGKLCWIEEGICEKKQADGPIPIHTLSPIQGLKEKSVQFNINSDQLFYQKERMPRFFNKDRYLEESMSYLIERSGRIIAEPRGEYFQVQYQGKTENILYM</sequence>
<name>A0A841Q2N9_9BACL</name>
<dbReference type="Proteomes" id="UP000568839">
    <property type="component" value="Unassembled WGS sequence"/>
</dbReference>
<dbReference type="NCBIfam" id="TIGR02593">
    <property type="entry name" value="CRISPR_cas5"/>
    <property type="match status" value="1"/>
</dbReference>
<dbReference type="Pfam" id="PF09704">
    <property type="entry name" value="Cas_Cas5d"/>
    <property type="match status" value="1"/>
</dbReference>
<dbReference type="EMBL" id="JACHHJ010000004">
    <property type="protein sequence ID" value="MBB6450968.1"/>
    <property type="molecule type" value="Genomic_DNA"/>
</dbReference>
<evidence type="ECO:0000256" key="1">
    <source>
        <dbReference type="ARBA" id="ARBA00023118"/>
    </source>
</evidence>
<gene>
    <name evidence="2" type="ORF">HNR44_002958</name>
</gene>
<dbReference type="InterPro" id="IPR013422">
    <property type="entry name" value="CRISPR-assoc_prot_Cas5_N"/>
</dbReference>
<dbReference type="AlphaFoldDB" id="A0A841Q2N9"/>
<evidence type="ECO:0000313" key="2">
    <source>
        <dbReference type="EMBL" id="MBB6450968.1"/>
    </source>
</evidence>
<dbReference type="GO" id="GO:0043571">
    <property type="term" value="P:maintenance of CRISPR repeat elements"/>
    <property type="evidence" value="ECO:0007669"/>
    <property type="project" value="InterPro"/>
</dbReference>
<dbReference type="InterPro" id="IPR013421">
    <property type="entry name" value="CRISPR-assoc_prot_Cas5_HALMA"/>
</dbReference>
<organism evidence="2 3">
    <name type="scientific">Geomicrobium halophilum</name>
    <dbReference type="NCBI Taxonomy" id="549000"/>
    <lineage>
        <taxon>Bacteria</taxon>
        <taxon>Bacillati</taxon>
        <taxon>Bacillota</taxon>
        <taxon>Bacilli</taxon>
        <taxon>Bacillales</taxon>
        <taxon>Geomicrobium</taxon>
    </lineage>
</organism>
<reference evidence="2 3" key="1">
    <citation type="submission" date="2020-08" db="EMBL/GenBank/DDBJ databases">
        <title>Genomic Encyclopedia of Type Strains, Phase IV (KMG-IV): sequencing the most valuable type-strain genomes for metagenomic binning, comparative biology and taxonomic classification.</title>
        <authorList>
            <person name="Goeker M."/>
        </authorList>
    </citation>
    <scope>NUCLEOTIDE SEQUENCE [LARGE SCALE GENOMIC DNA]</scope>
    <source>
        <strain evidence="2 3">DSM 21769</strain>
    </source>
</reference>
<dbReference type="GO" id="GO:0051607">
    <property type="term" value="P:defense response to virus"/>
    <property type="evidence" value="ECO:0007669"/>
    <property type="project" value="UniProtKB-KW"/>
</dbReference>